<feature type="transmembrane region" description="Helical" evidence="1">
    <location>
        <begin position="81"/>
        <end position="99"/>
    </location>
</feature>
<comment type="caution">
    <text evidence="3">The sequence shown here is derived from an EMBL/GenBank/DDBJ whole genome shotgun (WGS) entry which is preliminary data.</text>
</comment>
<dbReference type="GO" id="GO:0016020">
    <property type="term" value="C:membrane"/>
    <property type="evidence" value="ECO:0007669"/>
    <property type="project" value="InterPro"/>
</dbReference>
<reference evidence="3" key="2">
    <citation type="submission" date="2020-09" db="EMBL/GenBank/DDBJ databases">
        <authorList>
            <person name="Sun Q."/>
            <person name="Zhou Y."/>
        </authorList>
    </citation>
    <scope>NUCLEOTIDE SEQUENCE</scope>
    <source>
        <strain evidence="3">CGMCC 1.6293</strain>
    </source>
</reference>
<dbReference type="RefSeq" id="WP_028285539.1">
    <property type="nucleotide sequence ID" value="NZ_BMLF01000001.1"/>
</dbReference>
<feature type="transmembrane region" description="Helical" evidence="1">
    <location>
        <begin position="131"/>
        <end position="149"/>
    </location>
</feature>
<keyword evidence="1" id="KW-1133">Transmembrane helix</keyword>
<feature type="transmembrane region" description="Helical" evidence="1">
    <location>
        <begin position="213"/>
        <end position="234"/>
    </location>
</feature>
<keyword evidence="1" id="KW-0812">Transmembrane</keyword>
<feature type="transmembrane region" description="Helical" evidence="1">
    <location>
        <begin position="267"/>
        <end position="285"/>
    </location>
</feature>
<dbReference type="PANTHER" id="PTHR22911">
    <property type="entry name" value="ACYL-MALONYL CONDENSING ENZYME-RELATED"/>
    <property type="match status" value="1"/>
</dbReference>
<evidence type="ECO:0000259" key="2">
    <source>
        <dbReference type="Pfam" id="PF00892"/>
    </source>
</evidence>
<evidence type="ECO:0000313" key="3">
    <source>
        <dbReference type="EMBL" id="GGL87021.1"/>
    </source>
</evidence>
<dbReference type="AlphaFoldDB" id="A0A917SM08"/>
<feature type="transmembrane region" description="Helical" evidence="1">
    <location>
        <begin position="185"/>
        <end position="207"/>
    </location>
</feature>
<evidence type="ECO:0000256" key="1">
    <source>
        <dbReference type="SAM" id="Phobius"/>
    </source>
</evidence>
<gene>
    <name evidence="3" type="ORF">GCM10011534_06150</name>
</gene>
<keyword evidence="1" id="KW-0472">Membrane</keyword>
<dbReference type="EMBL" id="BMLF01000001">
    <property type="protein sequence ID" value="GGL87021.1"/>
    <property type="molecule type" value="Genomic_DNA"/>
</dbReference>
<feature type="domain" description="EamA" evidence="2">
    <location>
        <begin position="13"/>
        <end position="145"/>
    </location>
</feature>
<protein>
    <submittedName>
        <fullName evidence="3">DMT transporter permease</fullName>
    </submittedName>
</protein>
<dbReference type="Pfam" id="PF00892">
    <property type="entry name" value="EamA"/>
    <property type="match status" value="2"/>
</dbReference>
<feature type="transmembrane region" description="Helical" evidence="1">
    <location>
        <begin position="241"/>
        <end position="261"/>
    </location>
</feature>
<dbReference type="SUPFAM" id="SSF103481">
    <property type="entry name" value="Multidrug resistance efflux transporter EmrE"/>
    <property type="match status" value="2"/>
</dbReference>
<name>A0A917SM08_9RHOB</name>
<dbReference type="Proteomes" id="UP000649829">
    <property type="component" value="Unassembled WGS sequence"/>
</dbReference>
<dbReference type="InterPro" id="IPR037185">
    <property type="entry name" value="EmrE-like"/>
</dbReference>
<dbReference type="PANTHER" id="PTHR22911:SF103">
    <property type="entry name" value="BLR2811 PROTEIN"/>
    <property type="match status" value="1"/>
</dbReference>
<evidence type="ECO:0000313" key="4">
    <source>
        <dbReference type="Proteomes" id="UP000649829"/>
    </source>
</evidence>
<feature type="domain" description="EamA" evidence="2">
    <location>
        <begin position="155"/>
        <end position="283"/>
    </location>
</feature>
<reference evidence="3" key="1">
    <citation type="journal article" date="2014" name="Int. J. Syst. Evol. Microbiol.">
        <title>Complete genome sequence of Corynebacterium casei LMG S-19264T (=DSM 44701T), isolated from a smear-ripened cheese.</title>
        <authorList>
            <consortium name="US DOE Joint Genome Institute (JGI-PGF)"/>
            <person name="Walter F."/>
            <person name="Albersmeier A."/>
            <person name="Kalinowski J."/>
            <person name="Ruckert C."/>
        </authorList>
    </citation>
    <scope>NUCLEOTIDE SEQUENCE</scope>
    <source>
        <strain evidence="3">CGMCC 1.6293</strain>
    </source>
</reference>
<organism evidence="3 4">
    <name type="scientific">Pseudooceanicola nanhaiensis</name>
    <dbReference type="NCBI Taxonomy" id="375761"/>
    <lineage>
        <taxon>Bacteria</taxon>
        <taxon>Pseudomonadati</taxon>
        <taxon>Pseudomonadota</taxon>
        <taxon>Alphaproteobacteria</taxon>
        <taxon>Rhodobacterales</taxon>
        <taxon>Paracoccaceae</taxon>
        <taxon>Pseudooceanicola</taxon>
    </lineage>
</organism>
<dbReference type="Gene3D" id="1.10.3730.20">
    <property type="match status" value="1"/>
</dbReference>
<dbReference type="InterPro" id="IPR000620">
    <property type="entry name" value="EamA_dom"/>
</dbReference>
<feature type="transmembrane region" description="Helical" evidence="1">
    <location>
        <begin position="42"/>
        <end position="61"/>
    </location>
</feature>
<keyword evidence="4" id="KW-1185">Reference proteome</keyword>
<accession>A0A917SM08</accession>
<feature type="transmembrane region" description="Helical" evidence="1">
    <location>
        <begin position="105"/>
        <end position="122"/>
    </location>
</feature>
<feature type="transmembrane region" description="Helical" evidence="1">
    <location>
        <begin position="155"/>
        <end position="173"/>
    </location>
</feature>
<proteinExistence type="predicted"/>
<sequence>MQAAGDMRQANLTGIALMCAGVFCLSINDAIAKTLTEDYTAWQIAFLRNVIALPVVLLITLRMGGTAALRSYRPVTHLWRGALWVIGMFCFFTSLKYLGLAEATALIFVAPVLVTALSALIFREEVGARRWTAVLVGLLGVVIVVRPGGEAFQPAALLVLGTAFLYALMLLSARFVDPRESVWTLSLYLTGSGALIGVFIQPFIWVPVAPDDLWLFAGSAVFGTAGMTMMTQAFRFATPAVVAPLDYTALIWASILGYVFWAEIPDLFTYLGAAVIIASGIYIVLRERALGKEPVPERPAP</sequence>